<proteinExistence type="predicted"/>
<name>A5CY67_PELTS</name>
<feature type="domain" description="Helix-turn-helix" evidence="1">
    <location>
        <begin position="13"/>
        <end position="61"/>
    </location>
</feature>
<evidence type="ECO:0000313" key="3">
    <source>
        <dbReference type="Proteomes" id="UP000006556"/>
    </source>
</evidence>
<protein>
    <recommendedName>
        <fullName evidence="1">Helix-turn-helix domain-containing protein</fullName>
    </recommendedName>
</protein>
<dbReference type="AlphaFoldDB" id="A5CY67"/>
<dbReference type="NCBIfam" id="TIGR01764">
    <property type="entry name" value="excise"/>
    <property type="match status" value="1"/>
</dbReference>
<sequence>METAKDWDDLPAVLTIEETAHFLRRGYRCILQLCHQRGFPAMRLGRRWLINRDGLRRWIWATDRAERAEIKTPAATGAAEERQRQVFYMAIISENRLQEKQLKRLMGEDYYTKPALRLILSGLGGVQAVEDMDGGRSVEWGDLKTERERKIAMVYFWQGVEQAERWREDGIL</sequence>
<dbReference type="EMBL" id="AP009389">
    <property type="protein sequence ID" value="BAF61057.1"/>
    <property type="molecule type" value="Genomic_DNA"/>
</dbReference>
<dbReference type="Proteomes" id="UP000006556">
    <property type="component" value="Chromosome"/>
</dbReference>
<dbReference type="GO" id="GO:0003677">
    <property type="term" value="F:DNA binding"/>
    <property type="evidence" value="ECO:0007669"/>
    <property type="project" value="InterPro"/>
</dbReference>
<accession>A5CY67</accession>
<dbReference type="HOGENOM" id="CLU_1553821_0_0_9"/>
<organism evidence="2 3">
    <name type="scientific">Pelotomaculum thermopropionicum (strain DSM 13744 / JCM 10971 / SI)</name>
    <dbReference type="NCBI Taxonomy" id="370438"/>
    <lineage>
        <taxon>Bacteria</taxon>
        <taxon>Bacillati</taxon>
        <taxon>Bacillota</taxon>
        <taxon>Clostridia</taxon>
        <taxon>Eubacteriales</taxon>
        <taxon>Desulfotomaculaceae</taxon>
        <taxon>Pelotomaculum</taxon>
    </lineage>
</organism>
<dbReference type="Pfam" id="PF12728">
    <property type="entry name" value="HTH_17"/>
    <property type="match status" value="1"/>
</dbReference>
<keyword evidence="3" id="KW-1185">Reference proteome</keyword>
<dbReference type="InterPro" id="IPR041657">
    <property type="entry name" value="HTH_17"/>
</dbReference>
<reference evidence="3" key="1">
    <citation type="journal article" date="2008" name="Genome Res.">
        <title>The genome of Pelotomaculum thermopropionicum reveals niche-associated evolution in anaerobic microbiota.</title>
        <authorList>
            <person name="Kosaka T."/>
            <person name="Kato S."/>
            <person name="Shimoyama T."/>
            <person name="Ishii S."/>
            <person name="Abe T."/>
            <person name="Watanabe K."/>
        </authorList>
    </citation>
    <scope>NUCLEOTIDE SEQUENCE [LARGE SCALE GENOMIC DNA]</scope>
    <source>
        <strain evidence="3">DSM 13744 / JCM 10971 / SI</strain>
    </source>
</reference>
<dbReference type="KEGG" id="pth:PTH_2876"/>
<gene>
    <name evidence="2" type="ordered locus">PTH_2876</name>
</gene>
<evidence type="ECO:0000259" key="1">
    <source>
        <dbReference type="Pfam" id="PF12728"/>
    </source>
</evidence>
<dbReference type="STRING" id="370438.PTH_2876"/>
<evidence type="ECO:0000313" key="2">
    <source>
        <dbReference type="EMBL" id="BAF61057.1"/>
    </source>
</evidence>
<dbReference type="InterPro" id="IPR010093">
    <property type="entry name" value="SinI_DNA-bd"/>
</dbReference>